<dbReference type="EMBL" id="BGZK01001285">
    <property type="protein sequence ID" value="GBP76306.1"/>
    <property type="molecule type" value="Genomic_DNA"/>
</dbReference>
<evidence type="ECO:0000256" key="1">
    <source>
        <dbReference type="SAM" id="MobiDB-lite"/>
    </source>
</evidence>
<dbReference type="AlphaFoldDB" id="A0A4C1YJE1"/>
<reference evidence="2 3" key="1">
    <citation type="journal article" date="2019" name="Commun. Biol.">
        <title>The bagworm genome reveals a unique fibroin gene that provides high tensile strength.</title>
        <authorList>
            <person name="Kono N."/>
            <person name="Nakamura H."/>
            <person name="Ohtoshi R."/>
            <person name="Tomita M."/>
            <person name="Numata K."/>
            <person name="Arakawa K."/>
        </authorList>
    </citation>
    <scope>NUCLEOTIDE SEQUENCE [LARGE SCALE GENOMIC DNA]</scope>
</reference>
<sequence>MKDGSGIEIQDEIKKEEEEGIKLRSRKTHSPTSLSTHPRLDTGQRLFAFRVHDVKQAGRGRYQRPHASVRGRRSPASQP</sequence>
<feature type="region of interest" description="Disordered" evidence="1">
    <location>
        <begin position="1"/>
        <end position="79"/>
    </location>
</feature>
<protein>
    <submittedName>
        <fullName evidence="2">Uncharacterized protein</fullName>
    </submittedName>
</protein>
<gene>
    <name evidence="2" type="ORF">EVAR_28935_1</name>
</gene>
<evidence type="ECO:0000313" key="2">
    <source>
        <dbReference type="EMBL" id="GBP76306.1"/>
    </source>
</evidence>
<keyword evidence="3" id="KW-1185">Reference proteome</keyword>
<dbReference type="Proteomes" id="UP000299102">
    <property type="component" value="Unassembled WGS sequence"/>
</dbReference>
<accession>A0A4C1YJE1</accession>
<evidence type="ECO:0000313" key="3">
    <source>
        <dbReference type="Proteomes" id="UP000299102"/>
    </source>
</evidence>
<organism evidence="2 3">
    <name type="scientific">Eumeta variegata</name>
    <name type="common">Bagworm moth</name>
    <name type="synonym">Eumeta japonica</name>
    <dbReference type="NCBI Taxonomy" id="151549"/>
    <lineage>
        <taxon>Eukaryota</taxon>
        <taxon>Metazoa</taxon>
        <taxon>Ecdysozoa</taxon>
        <taxon>Arthropoda</taxon>
        <taxon>Hexapoda</taxon>
        <taxon>Insecta</taxon>
        <taxon>Pterygota</taxon>
        <taxon>Neoptera</taxon>
        <taxon>Endopterygota</taxon>
        <taxon>Lepidoptera</taxon>
        <taxon>Glossata</taxon>
        <taxon>Ditrysia</taxon>
        <taxon>Tineoidea</taxon>
        <taxon>Psychidae</taxon>
        <taxon>Oiketicinae</taxon>
        <taxon>Eumeta</taxon>
    </lineage>
</organism>
<proteinExistence type="predicted"/>
<feature type="compositionally biased region" description="Basic and acidic residues" evidence="1">
    <location>
        <begin position="1"/>
        <end position="22"/>
    </location>
</feature>
<name>A0A4C1YJE1_EUMVA</name>
<feature type="compositionally biased region" description="Basic residues" evidence="1">
    <location>
        <begin position="61"/>
        <end position="73"/>
    </location>
</feature>
<comment type="caution">
    <text evidence="2">The sequence shown here is derived from an EMBL/GenBank/DDBJ whole genome shotgun (WGS) entry which is preliminary data.</text>
</comment>